<keyword evidence="2" id="KW-1185">Reference proteome</keyword>
<comment type="caution">
    <text evidence="1">The sequence shown here is derived from an EMBL/GenBank/DDBJ whole genome shotgun (WGS) entry which is preliminary data.</text>
</comment>
<proteinExistence type="predicted"/>
<evidence type="ECO:0000313" key="2">
    <source>
        <dbReference type="Proteomes" id="UP001281147"/>
    </source>
</evidence>
<reference evidence="1" key="1">
    <citation type="submission" date="2023-07" db="EMBL/GenBank/DDBJ databases">
        <title>Black Yeasts Isolated from many extreme environments.</title>
        <authorList>
            <person name="Coleine C."/>
            <person name="Stajich J.E."/>
            <person name="Selbmann L."/>
        </authorList>
    </citation>
    <scope>NUCLEOTIDE SEQUENCE</scope>
    <source>
        <strain evidence="1">CCFEE 5714</strain>
    </source>
</reference>
<name>A0ACC3M9X2_9PEZI</name>
<dbReference type="EMBL" id="JAUTXU010000410">
    <property type="protein sequence ID" value="KAK3681183.1"/>
    <property type="molecule type" value="Genomic_DNA"/>
</dbReference>
<evidence type="ECO:0000313" key="1">
    <source>
        <dbReference type="EMBL" id="KAK3681183.1"/>
    </source>
</evidence>
<protein>
    <submittedName>
        <fullName evidence="1">Uncharacterized protein</fullName>
    </submittedName>
</protein>
<sequence length="154" mass="17637">MAESEISSASTAVEAMDEIVSPSLTALNYLRRGDTIIRTFSDPEQRWFSKETKADIFEVVDGKGHRYSVLNDDALRQHLERDGPAVRKARRLRIIFLDGDENDAERLPITGESMQLILDTYKIAPRFFFFLSRQQMAGSSMHHDPNSEAQRLEF</sequence>
<organism evidence="1 2">
    <name type="scientific">Vermiconidia calcicola</name>
    <dbReference type="NCBI Taxonomy" id="1690605"/>
    <lineage>
        <taxon>Eukaryota</taxon>
        <taxon>Fungi</taxon>
        <taxon>Dikarya</taxon>
        <taxon>Ascomycota</taxon>
        <taxon>Pezizomycotina</taxon>
        <taxon>Dothideomycetes</taxon>
        <taxon>Dothideomycetidae</taxon>
        <taxon>Mycosphaerellales</taxon>
        <taxon>Extremaceae</taxon>
        <taxon>Vermiconidia</taxon>
    </lineage>
</organism>
<gene>
    <name evidence="1" type="ORF">LTR37_020965</name>
</gene>
<dbReference type="Proteomes" id="UP001281147">
    <property type="component" value="Unassembled WGS sequence"/>
</dbReference>
<accession>A0ACC3M9X2</accession>